<feature type="region of interest" description="Disordered" evidence="1">
    <location>
        <begin position="119"/>
        <end position="166"/>
    </location>
</feature>
<feature type="signal peptide" evidence="2">
    <location>
        <begin position="1"/>
        <end position="23"/>
    </location>
</feature>
<gene>
    <name evidence="3" type="ORF">HHL09_10260</name>
</gene>
<evidence type="ECO:0000313" key="4">
    <source>
        <dbReference type="Proteomes" id="UP000501812"/>
    </source>
</evidence>
<reference evidence="3 4" key="1">
    <citation type="submission" date="2020-04" db="EMBL/GenBank/DDBJ databases">
        <title>Luteolibacter sp. G-1-1-1 isolated from soil.</title>
        <authorList>
            <person name="Dahal R.H."/>
        </authorList>
    </citation>
    <scope>NUCLEOTIDE SEQUENCE [LARGE SCALE GENOMIC DNA]</scope>
    <source>
        <strain evidence="3 4">G-1-1-1</strain>
    </source>
</reference>
<evidence type="ECO:0000313" key="3">
    <source>
        <dbReference type="EMBL" id="QJE96153.1"/>
    </source>
</evidence>
<sequence length="196" mass="19997">MKTTFRFALVAAALGMLPAATMAEVDCLKLSVSVKHAVAAKPATVLEIVEKEVSANPDCACDVVKAAIQASKADSKTVAAIVETAATSAPDKMRLISQCAVAVAPEALADVQGVISRLEPNKGESGYSSKGGKNPQVEVKPAWNPLDFPGQGPVGPTPGGAPALPPGLPPVIPPVIVPPIGTPIDRPVQQPEVFAN</sequence>
<protein>
    <recommendedName>
        <fullName evidence="5">UrcA family protein</fullName>
    </recommendedName>
</protein>
<keyword evidence="2" id="KW-0732">Signal</keyword>
<accession>A0A858RJC0</accession>
<dbReference type="Proteomes" id="UP000501812">
    <property type="component" value="Chromosome"/>
</dbReference>
<keyword evidence="4" id="KW-1185">Reference proteome</keyword>
<dbReference type="RefSeq" id="WP_169454554.1">
    <property type="nucleotide sequence ID" value="NZ_CP051774.1"/>
</dbReference>
<evidence type="ECO:0000256" key="1">
    <source>
        <dbReference type="SAM" id="MobiDB-lite"/>
    </source>
</evidence>
<evidence type="ECO:0000256" key="2">
    <source>
        <dbReference type="SAM" id="SignalP"/>
    </source>
</evidence>
<dbReference type="AlphaFoldDB" id="A0A858RJC0"/>
<proteinExistence type="predicted"/>
<dbReference type="KEGG" id="luo:HHL09_10260"/>
<evidence type="ECO:0008006" key="5">
    <source>
        <dbReference type="Google" id="ProtNLM"/>
    </source>
</evidence>
<name>A0A858RJC0_9BACT</name>
<feature type="chain" id="PRO_5032353738" description="UrcA family protein" evidence="2">
    <location>
        <begin position="24"/>
        <end position="196"/>
    </location>
</feature>
<dbReference type="EMBL" id="CP051774">
    <property type="protein sequence ID" value="QJE96153.1"/>
    <property type="molecule type" value="Genomic_DNA"/>
</dbReference>
<organism evidence="3 4">
    <name type="scientific">Luteolibacter luteus</name>
    <dbReference type="NCBI Taxonomy" id="2728835"/>
    <lineage>
        <taxon>Bacteria</taxon>
        <taxon>Pseudomonadati</taxon>
        <taxon>Verrucomicrobiota</taxon>
        <taxon>Verrucomicrobiia</taxon>
        <taxon>Verrucomicrobiales</taxon>
        <taxon>Verrucomicrobiaceae</taxon>
        <taxon>Luteolibacter</taxon>
    </lineage>
</organism>
<feature type="compositionally biased region" description="Low complexity" evidence="1">
    <location>
        <begin position="123"/>
        <end position="133"/>
    </location>
</feature>